<name>D2W6H9_NAEGR</name>
<dbReference type="SUPFAM" id="SSF52047">
    <property type="entry name" value="RNI-like"/>
    <property type="match status" value="1"/>
</dbReference>
<gene>
    <name evidence="1" type="ORF">NAEGRDRAFT_77023</name>
</gene>
<sequence length="358" mass="40744">MLAMTSKANYEWIVEHVNTAVCRVFVSRFKKPTLNNPRVEKKSLVNMLSSDTSTRIIIEDEPLGYNLKELELDDIPLTKNKLFKILTKTRKLETLVLNLKQEVFIPVGGGRGKWGKGGGILTSLLDDSIDEKEEAFDDNFIYFRSIRIGLGKFLEKQSNIEEIDVQPVSFISGAILKRLGDFPKLKSFTARRMWYEGEYSRQEEDIYFGGKPNPNLEFVDIGPSYEFTDEQFEKLINSLQTLAPNLKDWGDLGEKNTDPPRNIVKHFVNSVEAIDVNSNNIATLPSCKNLKTVFWMSEIEIPDNLNSNPNVSELIILQDGKETYSKMSLLFPNVNILNASGCDSIEYLIENITSWPQL</sequence>
<evidence type="ECO:0000313" key="2">
    <source>
        <dbReference type="Proteomes" id="UP000006671"/>
    </source>
</evidence>
<dbReference type="EMBL" id="GG739364">
    <property type="protein sequence ID" value="EFC35323.1"/>
    <property type="molecule type" value="Genomic_DNA"/>
</dbReference>
<dbReference type="Gene3D" id="3.80.10.10">
    <property type="entry name" value="Ribonuclease Inhibitor"/>
    <property type="match status" value="1"/>
</dbReference>
<evidence type="ECO:0000313" key="1">
    <source>
        <dbReference type="EMBL" id="EFC35323.1"/>
    </source>
</evidence>
<proteinExistence type="predicted"/>
<organism evidence="2">
    <name type="scientific">Naegleria gruberi</name>
    <name type="common">Amoeba</name>
    <dbReference type="NCBI Taxonomy" id="5762"/>
    <lineage>
        <taxon>Eukaryota</taxon>
        <taxon>Discoba</taxon>
        <taxon>Heterolobosea</taxon>
        <taxon>Tetramitia</taxon>
        <taxon>Eutetramitia</taxon>
        <taxon>Vahlkampfiidae</taxon>
        <taxon>Naegleria</taxon>
    </lineage>
</organism>
<dbReference type="GeneID" id="8860207"/>
<dbReference type="AlphaFoldDB" id="D2W6H9"/>
<feature type="non-terminal residue" evidence="1">
    <location>
        <position position="358"/>
    </location>
</feature>
<protein>
    <submittedName>
        <fullName evidence="1">Predicted protein</fullName>
    </submittedName>
</protein>
<reference evidence="1 2" key="1">
    <citation type="journal article" date="2010" name="Cell">
        <title>The genome of Naegleria gruberi illuminates early eukaryotic versatility.</title>
        <authorList>
            <person name="Fritz-Laylin L.K."/>
            <person name="Prochnik S.E."/>
            <person name="Ginger M.L."/>
            <person name="Dacks J.B."/>
            <person name="Carpenter M.L."/>
            <person name="Field M.C."/>
            <person name="Kuo A."/>
            <person name="Paredez A."/>
            <person name="Chapman J."/>
            <person name="Pham J."/>
            <person name="Shu S."/>
            <person name="Neupane R."/>
            <person name="Cipriano M."/>
            <person name="Mancuso J."/>
            <person name="Tu H."/>
            <person name="Salamov A."/>
            <person name="Lindquist E."/>
            <person name="Shapiro H."/>
            <person name="Lucas S."/>
            <person name="Grigoriev I.V."/>
            <person name="Cande W.Z."/>
            <person name="Fulton C."/>
            <person name="Rokhsar D.S."/>
            <person name="Dawson S.C."/>
        </authorList>
    </citation>
    <scope>NUCLEOTIDE SEQUENCE [LARGE SCALE GENOMIC DNA]</scope>
    <source>
        <strain evidence="1 2">NEG-M</strain>
    </source>
</reference>
<dbReference type="Proteomes" id="UP000006671">
    <property type="component" value="Unassembled WGS sequence"/>
</dbReference>
<accession>D2W6H9</accession>
<dbReference type="VEuPathDB" id="AmoebaDB:NAEGRDRAFT_77023"/>
<dbReference type="InParanoid" id="D2W6H9"/>
<dbReference type="RefSeq" id="XP_002668067.1">
    <property type="nucleotide sequence ID" value="XM_002668021.1"/>
</dbReference>
<dbReference type="KEGG" id="ngr:NAEGRDRAFT_77023"/>
<keyword evidence="2" id="KW-1185">Reference proteome</keyword>
<dbReference type="InterPro" id="IPR032675">
    <property type="entry name" value="LRR_dom_sf"/>
</dbReference>